<accession>A0A6B3NGG8</accession>
<feature type="repeat" description="TPR" evidence="10">
    <location>
        <begin position="324"/>
        <end position="357"/>
    </location>
</feature>
<dbReference type="InterPro" id="IPR002151">
    <property type="entry name" value="Kinesin_light"/>
</dbReference>
<dbReference type="PRINTS" id="PR00381">
    <property type="entry name" value="KINESINLIGHT"/>
</dbReference>
<evidence type="ECO:0000256" key="4">
    <source>
        <dbReference type="ARBA" id="ARBA00022701"/>
    </source>
</evidence>
<comment type="similarity">
    <text evidence="2">Belongs to the kinesin light chain family.</text>
</comment>
<dbReference type="InterPro" id="IPR019734">
    <property type="entry name" value="TPR_rpt"/>
</dbReference>
<evidence type="ECO:0000256" key="8">
    <source>
        <dbReference type="ARBA" id="ARBA00023175"/>
    </source>
</evidence>
<dbReference type="Gene3D" id="1.25.40.10">
    <property type="entry name" value="Tetratricopeptide repeat domain"/>
    <property type="match status" value="2"/>
</dbReference>
<feature type="repeat" description="TPR" evidence="10">
    <location>
        <begin position="282"/>
        <end position="315"/>
    </location>
</feature>
<feature type="compositionally biased region" description="Polar residues" evidence="11">
    <location>
        <begin position="928"/>
        <end position="939"/>
    </location>
</feature>
<keyword evidence="5" id="KW-0677">Repeat</keyword>
<dbReference type="SMART" id="SM00028">
    <property type="entry name" value="TPR"/>
    <property type="match status" value="8"/>
</dbReference>
<dbReference type="PANTHER" id="PTHR45783">
    <property type="entry name" value="KINESIN LIGHT CHAIN"/>
    <property type="match status" value="1"/>
</dbReference>
<dbReference type="EMBL" id="JAAHFQ010000310">
    <property type="protein sequence ID" value="NER29114.1"/>
    <property type="molecule type" value="Genomic_DNA"/>
</dbReference>
<dbReference type="SUPFAM" id="SSF48452">
    <property type="entry name" value="TPR-like"/>
    <property type="match status" value="2"/>
</dbReference>
<reference evidence="13" key="1">
    <citation type="submission" date="2019-11" db="EMBL/GenBank/DDBJ databases">
        <title>Genomic insights into an expanded diversity of filamentous marine cyanobacteria reveals the extraordinary biosynthetic potential of Moorea and Okeania.</title>
        <authorList>
            <person name="Ferreira Leao T."/>
            <person name="Wang M."/>
            <person name="Moss N."/>
            <person name="Da Silva R."/>
            <person name="Sanders J."/>
            <person name="Nurk S."/>
            <person name="Gurevich A."/>
            <person name="Humphrey G."/>
            <person name="Reher R."/>
            <person name="Zhu Q."/>
            <person name="Belda-Ferre P."/>
            <person name="Glukhov E."/>
            <person name="Rex R."/>
            <person name="Dorrestein P.C."/>
            <person name="Knight R."/>
            <person name="Pevzner P."/>
            <person name="Gerwick W.H."/>
            <person name="Gerwick L."/>
        </authorList>
    </citation>
    <scope>NUCLEOTIDE SEQUENCE</scope>
    <source>
        <strain evidence="13">SIO1C4</strain>
    </source>
</reference>
<keyword evidence="8" id="KW-0505">Motor protein</keyword>
<name>A0A6B3NGG8_9CYAN</name>
<dbReference type="GO" id="GO:0005874">
    <property type="term" value="C:microtubule"/>
    <property type="evidence" value="ECO:0007669"/>
    <property type="project" value="UniProtKB-KW"/>
</dbReference>
<dbReference type="InterPro" id="IPR011990">
    <property type="entry name" value="TPR-like_helical_dom_sf"/>
</dbReference>
<evidence type="ECO:0000256" key="5">
    <source>
        <dbReference type="ARBA" id="ARBA00022737"/>
    </source>
</evidence>
<dbReference type="GO" id="GO:0007018">
    <property type="term" value="P:microtubule-based movement"/>
    <property type="evidence" value="ECO:0007669"/>
    <property type="project" value="TreeGrafter"/>
</dbReference>
<evidence type="ECO:0000256" key="6">
    <source>
        <dbReference type="ARBA" id="ARBA00022803"/>
    </source>
</evidence>
<evidence type="ECO:0000259" key="12">
    <source>
        <dbReference type="Pfam" id="PF12770"/>
    </source>
</evidence>
<evidence type="ECO:0000256" key="3">
    <source>
        <dbReference type="ARBA" id="ARBA00022490"/>
    </source>
</evidence>
<sequence length="1128" mass="125542">MNEQRLQEYLELIKALLSCSDEEELLEIVQLHQNLVDEGLVMVMEQVAAMMAQKGNQNASDWLRKLAEELSWKQLNQKAVQLSDAGEYKQALTLAKDALRLARETWGEEHPYVAISLHDLAESYREMGGLDEAESLLVEALAMKKRLLGDENLQVATSLNNLALLYQLMGRLNKAEPLSVHALEMRKRLLGDEHLHVATSLNNLASLYKSMGRLSEAESLLVEALAMCKRLLRHDHSYVATSLNNLGELYTQMGRLDKAEPLLVEALAMKKRLLGDEHPNVAISINNLALLYTDMGRYSEAESLYLDALAMKERLLGDEHPDVATNLYNLALLYHSMGRLSEAEASYLKALAMSKRQLGHEHPDVAGSLYSLAALFAATNRQDEALAKMSEAMKIEDGIIRQIFTISSESDRLSYLQTIRNNFYGFLSLVWGQLSHSQEAKQEALDLVLRRKSLTAAALAAQNQAIYSGRYPHLEGELKQLQSLSNQIAHLSWSQPLPEERTVYQQQLGQLQAEHNQLQKKLASQVPEIQLQEQQANRHTVASALPTGSILVEYVRFKACDFHAPRKSPWQPARYLAFILPAGQPEQIEMIDLGEAENIDRLISVLRQSASTQPQTLVSLDMGGDDEDQSEHEEDSTFLKYKSSPEAIELSKVIFDKISPYLNSHQHLIIAPDGELNLLPFQILPLDATGEELLIDKYNISYLSSGRDILRSQISTKRPASAPMIIADPDFNLAGEITKQTRRRGDAETRRIEIPRKISFTQAKETEKLGAVATLAPDLLNTLAAATFSPAPGTRILGERVAEKLGVKPYLGADALESHLLNCQSPSILLIATHGYFSKEIQRQDYLDLILVLLVCPSEQRAEILKKNQKLIDQNLLEIMESVANLLEEEYQDKANWLRNFAAQLATTINQSSQQPPISNQNNPNSPYQGRNSKNSNSEAPMLRSGLALAGANTRLSGKTLPPQAGKGLIFAQEIATLDLWANEISVLSACNTAMGDVKAGEGVFGMRRAFALAGAKTLIMSLWSVPDRATALLMDCFFDNLQQGLDRASALQEAQNYLRTVTVRELQQFSLGREILEEMISRGTVSGDDLDNQAENRPLEHPFFWGAWICQGDKLSEGLGLGVASVW</sequence>
<evidence type="ECO:0000256" key="1">
    <source>
        <dbReference type="ARBA" id="ARBA00004245"/>
    </source>
</evidence>
<feature type="region of interest" description="Disordered" evidence="11">
    <location>
        <begin position="911"/>
        <end position="940"/>
    </location>
</feature>
<comment type="caution">
    <text evidence="13">The sequence shown here is derived from an EMBL/GenBank/DDBJ whole genome shotgun (WGS) entry which is preliminary data.</text>
</comment>
<evidence type="ECO:0000256" key="7">
    <source>
        <dbReference type="ARBA" id="ARBA00023054"/>
    </source>
</evidence>
<feature type="compositionally biased region" description="Low complexity" evidence="11">
    <location>
        <begin position="911"/>
        <end position="927"/>
    </location>
</feature>
<feature type="repeat" description="TPR" evidence="10">
    <location>
        <begin position="240"/>
        <end position="273"/>
    </location>
</feature>
<dbReference type="GO" id="GO:0019894">
    <property type="term" value="F:kinesin binding"/>
    <property type="evidence" value="ECO:0007669"/>
    <property type="project" value="TreeGrafter"/>
</dbReference>
<evidence type="ECO:0000256" key="9">
    <source>
        <dbReference type="ARBA" id="ARBA00023212"/>
    </source>
</evidence>
<dbReference type="Pfam" id="PF13424">
    <property type="entry name" value="TPR_12"/>
    <property type="match status" value="4"/>
</dbReference>
<feature type="domain" description="CHAT" evidence="12">
    <location>
        <begin position="939"/>
        <end position="1114"/>
    </location>
</feature>
<dbReference type="AlphaFoldDB" id="A0A6B3NGG8"/>
<protein>
    <submittedName>
        <fullName evidence="13">Tetratricopeptide repeat protein</fullName>
    </submittedName>
</protein>
<evidence type="ECO:0000256" key="10">
    <source>
        <dbReference type="PROSITE-ProRule" id="PRU00339"/>
    </source>
</evidence>
<dbReference type="PROSITE" id="PS50005">
    <property type="entry name" value="TPR"/>
    <property type="match status" value="3"/>
</dbReference>
<keyword evidence="3" id="KW-0963">Cytoplasm</keyword>
<dbReference type="GO" id="GO:0005871">
    <property type="term" value="C:kinesin complex"/>
    <property type="evidence" value="ECO:0007669"/>
    <property type="project" value="InterPro"/>
</dbReference>
<gene>
    <name evidence="13" type="ORF">F6J89_16125</name>
</gene>
<organism evidence="13">
    <name type="scientific">Symploca sp. SIO1C4</name>
    <dbReference type="NCBI Taxonomy" id="2607765"/>
    <lineage>
        <taxon>Bacteria</taxon>
        <taxon>Bacillati</taxon>
        <taxon>Cyanobacteriota</taxon>
        <taxon>Cyanophyceae</taxon>
        <taxon>Coleofasciculales</taxon>
        <taxon>Coleofasciculaceae</taxon>
        <taxon>Symploca</taxon>
    </lineage>
</organism>
<keyword evidence="6 10" id="KW-0802">TPR repeat</keyword>
<evidence type="ECO:0000313" key="13">
    <source>
        <dbReference type="EMBL" id="NER29114.1"/>
    </source>
</evidence>
<evidence type="ECO:0000256" key="2">
    <source>
        <dbReference type="ARBA" id="ARBA00009622"/>
    </source>
</evidence>
<keyword evidence="4" id="KW-0493">Microtubule</keyword>
<feature type="domain" description="CHAT" evidence="12">
    <location>
        <begin position="649"/>
        <end position="849"/>
    </location>
</feature>
<keyword evidence="7" id="KW-0175">Coiled coil</keyword>
<comment type="subcellular location">
    <subcellularLocation>
        <location evidence="1">Cytoplasm</location>
        <location evidence="1">Cytoskeleton</location>
    </subcellularLocation>
</comment>
<dbReference type="GO" id="GO:0005737">
    <property type="term" value="C:cytoplasm"/>
    <property type="evidence" value="ECO:0007669"/>
    <property type="project" value="TreeGrafter"/>
</dbReference>
<dbReference type="Pfam" id="PF12770">
    <property type="entry name" value="CHAT"/>
    <property type="match status" value="2"/>
</dbReference>
<dbReference type="InterPro" id="IPR024983">
    <property type="entry name" value="CHAT_dom"/>
</dbReference>
<evidence type="ECO:0000256" key="11">
    <source>
        <dbReference type="SAM" id="MobiDB-lite"/>
    </source>
</evidence>
<keyword evidence="9" id="KW-0206">Cytoskeleton</keyword>
<dbReference type="PANTHER" id="PTHR45783:SF3">
    <property type="entry name" value="KINESIN LIGHT CHAIN"/>
    <property type="match status" value="1"/>
</dbReference>
<proteinExistence type="inferred from homology"/>